<dbReference type="GO" id="GO:0009063">
    <property type="term" value="P:amino acid catabolic process"/>
    <property type="evidence" value="ECO:0007669"/>
    <property type="project" value="InterPro"/>
</dbReference>
<dbReference type="GO" id="GO:0046872">
    <property type="term" value="F:metal ion binding"/>
    <property type="evidence" value="ECO:0007669"/>
    <property type="project" value="UniProtKB-KW"/>
</dbReference>
<keyword evidence="2" id="KW-0479">Metal-binding</keyword>
<feature type="domain" description="Mandelate racemase/muconate lactonizing enzyme C-terminal" evidence="5">
    <location>
        <begin position="126"/>
        <end position="228"/>
    </location>
</feature>
<dbReference type="EC" id="4.2.1.6" evidence="6"/>
<keyword evidence="7" id="KW-1185">Reference proteome</keyword>
<evidence type="ECO:0000259" key="5">
    <source>
        <dbReference type="SMART" id="SM00922"/>
    </source>
</evidence>
<dbReference type="CDD" id="cd03325">
    <property type="entry name" value="D-galactonate_dehydratase"/>
    <property type="match status" value="1"/>
</dbReference>
<evidence type="ECO:0000256" key="3">
    <source>
        <dbReference type="ARBA" id="ARBA00022842"/>
    </source>
</evidence>
<dbReference type="PROSITE" id="PS00908">
    <property type="entry name" value="MR_MLE_1"/>
    <property type="match status" value="1"/>
</dbReference>
<dbReference type="InterPro" id="IPR018110">
    <property type="entry name" value="Mandel_Rmase/mucon_lact_enz_CS"/>
</dbReference>
<keyword evidence="4 6" id="KW-0456">Lyase</keyword>
<dbReference type="SUPFAM" id="SSF51604">
    <property type="entry name" value="Enolase C-terminal domain-like"/>
    <property type="match status" value="1"/>
</dbReference>
<evidence type="ECO:0000313" key="6">
    <source>
        <dbReference type="EMBL" id="KKA23807.1"/>
    </source>
</evidence>
<dbReference type="NCBIfam" id="NF010624">
    <property type="entry name" value="PRK14017.1"/>
    <property type="match status" value="1"/>
</dbReference>
<dbReference type="Pfam" id="PF02746">
    <property type="entry name" value="MR_MLE_N"/>
    <property type="match status" value="1"/>
</dbReference>
<reference evidence="6 7" key="1">
    <citation type="submission" date="2015-04" db="EMBL/GenBank/DDBJ databases">
        <authorList>
            <person name="Heijne W.H."/>
            <person name="Fedorova N.D."/>
            <person name="Nierman W.C."/>
            <person name="Vollebregt A.W."/>
            <person name="Zhao Z."/>
            <person name="Wu L."/>
            <person name="Kumar M."/>
            <person name="Stam H."/>
            <person name="van den Berg M.A."/>
            <person name="Pel H.J."/>
        </authorList>
    </citation>
    <scope>NUCLEOTIDE SEQUENCE [LARGE SCALE GENOMIC DNA]</scope>
    <source>
        <strain evidence="6 7">CBS 393.64</strain>
    </source>
</reference>
<dbReference type="Gene3D" id="3.30.390.10">
    <property type="entry name" value="Enolase-like, N-terminal domain"/>
    <property type="match status" value="1"/>
</dbReference>
<accession>A0A0F4YZV0</accession>
<dbReference type="Pfam" id="PF13378">
    <property type="entry name" value="MR_MLE_C"/>
    <property type="match status" value="1"/>
</dbReference>
<evidence type="ECO:0000313" key="7">
    <source>
        <dbReference type="Proteomes" id="UP000053958"/>
    </source>
</evidence>
<dbReference type="SFLD" id="SFLDG00179">
    <property type="entry name" value="mandelate_racemase"/>
    <property type="match status" value="1"/>
</dbReference>
<dbReference type="PANTHER" id="PTHR48080">
    <property type="entry name" value="D-GALACTONATE DEHYDRATASE-RELATED"/>
    <property type="match status" value="1"/>
</dbReference>
<dbReference type="AlphaFoldDB" id="A0A0F4YZV0"/>
<dbReference type="InterPro" id="IPR034593">
    <property type="entry name" value="DgoD-like"/>
</dbReference>
<dbReference type="Gene3D" id="3.20.20.120">
    <property type="entry name" value="Enolase-like C-terminal domain"/>
    <property type="match status" value="1"/>
</dbReference>
<comment type="cofactor">
    <cofactor evidence="1">
        <name>Mg(2+)</name>
        <dbReference type="ChEBI" id="CHEBI:18420"/>
    </cofactor>
</comment>
<dbReference type="Proteomes" id="UP000053958">
    <property type="component" value="Unassembled WGS sequence"/>
</dbReference>
<dbReference type="InterPro" id="IPR029017">
    <property type="entry name" value="Enolase-like_N"/>
</dbReference>
<organism evidence="6 7">
    <name type="scientific">Rasamsonia emersonii (strain ATCC 16479 / CBS 393.64 / IMI 116815)</name>
    <dbReference type="NCBI Taxonomy" id="1408163"/>
    <lineage>
        <taxon>Eukaryota</taxon>
        <taxon>Fungi</taxon>
        <taxon>Dikarya</taxon>
        <taxon>Ascomycota</taxon>
        <taxon>Pezizomycotina</taxon>
        <taxon>Eurotiomycetes</taxon>
        <taxon>Eurotiomycetidae</taxon>
        <taxon>Eurotiales</taxon>
        <taxon>Trichocomaceae</taxon>
        <taxon>Rasamsonia</taxon>
    </lineage>
</organism>
<dbReference type="PANTHER" id="PTHR48080:SF2">
    <property type="entry name" value="D-GALACTONATE DEHYDRATASE"/>
    <property type="match status" value="1"/>
</dbReference>
<dbReference type="GO" id="GO:0034194">
    <property type="term" value="P:D-galactonate catabolic process"/>
    <property type="evidence" value="ECO:0007669"/>
    <property type="project" value="InterPro"/>
</dbReference>
<dbReference type="InterPro" id="IPR013342">
    <property type="entry name" value="Mandelate_racemase_C"/>
</dbReference>
<dbReference type="SFLD" id="SFLDS00001">
    <property type="entry name" value="Enolase"/>
    <property type="match status" value="1"/>
</dbReference>
<dbReference type="EMBL" id="LASV01000086">
    <property type="protein sequence ID" value="KKA23807.1"/>
    <property type="molecule type" value="Genomic_DNA"/>
</dbReference>
<dbReference type="InterPro" id="IPR029065">
    <property type="entry name" value="Enolase_C-like"/>
</dbReference>
<comment type="caution">
    <text evidence="6">The sequence shown here is derived from an EMBL/GenBank/DDBJ whole genome shotgun (WGS) entry which is preliminary data.</text>
</comment>
<dbReference type="SUPFAM" id="SSF54826">
    <property type="entry name" value="Enolase N-terminal domain-like"/>
    <property type="match status" value="1"/>
</dbReference>
<protein>
    <submittedName>
        <fullName evidence="6">Galactonate dehydratase</fullName>
        <ecNumber evidence="6">4.2.1.6</ecNumber>
    </submittedName>
</protein>
<dbReference type="InterPro" id="IPR036849">
    <property type="entry name" value="Enolase-like_C_sf"/>
</dbReference>
<evidence type="ECO:0000256" key="4">
    <source>
        <dbReference type="ARBA" id="ARBA00023239"/>
    </source>
</evidence>
<dbReference type="STRING" id="1408163.A0A0F4YZV0"/>
<name>A0A0F4YZV0_RASE3</name>
<dbReference type="SMART" id="SM00922">
    <property type="entry name" value="MR_MLE"/>
    <property type="match status" value="1"/>
</dbReference>
<sequence length="380" mass="41893">MAKIKSIEYFRVKPRWLFVKVTDEQGRSGWGEGTLEGHTQAVEGALDEIIARIIGYEADDIEHIWQTVWRLGFYRGGPVFMSALSGIDIALWDLKARNLGVPVYQLLGGKVRNKVQVYCWIGGDRPSDVENAAKARIAQGLKCVKMNATEDVNWLDSPSVLDSCVERLKTVKSLGLDAGLDFHGRLHKPMAKQLAKALEPYRPLFIEEPLLCEHPEALKQLSGLTSIPIAFGERLYNRWDVKRFLEEHSVDILQPDIAHAGGISETRRIAAVAEAYDVAIAPHCPLGPLAFAASLQVALATPNFVIQEMSLGMHYNVEAGDIDLNTYVKDQSVFEIHDGYVNAPTGPGLGIEIDEELVRKIAARDGALAAEGVLRSGWGD</sequence>
<gene>
    <name evidence="6" type="ORF">T310_2158</name>
</gene>
<dbReference type="OrthoDB" id="2579025at2759"/>
<dbReference type="SFLD" id="SFLDF00003">
    <property type="entry name" value="D-galactonate_dehydratase"/>
    <property type="match status" value="1"/>
</dbReference>
<proteinExistence type="predicted"/>
<keyword evidence="3" id="KW-0460">Magnesium</keyword>
<dbReference type="InterPro" id="IPR013341">
    <property type="entry name" value="Mandelate_racemase_N_dom"/>
</dbReference>
<dbReference type="GO" id="GO:0008869">
    <property type="term" value="F:galactonate dehydratase activity"/>
    <property type="evidence" value="ECO:0007669"/>
    <property type="project" value="UniProtKB-EC"/>
</dbReference>
<evidence type="ECO:0000256" key="1">
    <source>
        <dbReference type="ARBA" id="ARBA00001946"/>
    </source>
</evidence>
<dbReference type="RefSeq" id="XP_013330419.1">
    <property type="nucleotide sequence ID" value="XM_013474965.1"/>
</dbReference>
<dbReference type="GeneID" id="25314509"/>
<dbReference type="InterPro" id="IPR023592">
    <property type="entry name" value="Galactonate_deHydtase"/>
</dbReference>
<evidence type="ECO:0000256" key="2">
    <source>
        <dbReference type="ARBA" id="ARBA00022723"/>
    </source>
</evidence>